<gene>
    <name evidence="1" type="ORF">CEG18_28985</name>
</gene>
<feature type="non-terminal residue" evidence="1">
    <location>
        <position position="1"/>
    </location>
</feature>
<dbReference type="InterPro" id="IPR012338">
    <property type="entry name" value="Beta-lactam/transpept-like"/>
</dbReference>
<evidence type="ECO:0000313" key="2">
    <source>
        <dbReference type="Proteomes" id="UP000198145"/>
    </source>
</evidence>
<sequence>VLVVWVGNFDATPNPAFVGIKTAAPLFFRIADALPLALPEERVPADRPPSGLTRVEVCAASGELPNRWCPQTRKTWYIPGVSPIRVSDLHRPVMVDRLTGKAACPPFDPATSELQVFEFWPSDLQRLFADAGLPRRTPPDAQRDCQVQAAIDTREAPRITSPLTQVTYSLRLSQPQESITLAAHAAADARLLYWFADHTLVGQGT</sequence>
<accession>A0A246F5H3</accession>
<evidence type="ECO:0000313" key="1">
    <source>
        <dbReference type="EMBL" id="OWP47407.1"/>
    </source>
</evidence>
<protein>
    <submittedName>
        <fullName evidence="1">Penicillin-binding protein 1C</fullName>
    </submittedName>
</protein>
<dbReference type="Proteomes" id="UP000198145">
    <property type="component" value="Unassembled WGS sequence"/>
</dbReference>
<name>A0A246F5H3_PSENT</name>
<feature type="non-terminal residue" evidence="1">
    <location>
        <position position="205"/>
    </location>
</feature>
<dbReference type="SUPFAM" id="SSF56601">
    <property type="entry name" value="beta-lactamase/transpeptidase-like"/>
    <property type="match status" value="1"/>
</dbReference>
<comment type="caution">
    <text evidence="1">The sequence shown here is derived from an EMBL/GenBank/DDBJ whole genome shotgun (WGS) entry which is preliminary data.</text>
</comment>
<organism evidence="1 2">
    <name type="scientific">Pseudomonas nitroreducens</name>
    <dbReference type="NCBI Taxonomy" id="46680"/>
    <lineage>
        <taxon>Bacteria</taxon>
        <taxon>Pseudomonadati</taxon>
        <taxon>Pseudomonadota</taxon>
        <taxon>Gammaproteobacteria</taxon>
        <taxon>Pseudomonadales</taxon>
        <taxon>Pseudomonadaceae</taxon>
        <taxon>Pseudomonas</taxon>
    </lineage>
</organism>
<dbReference type="AlphaFoldDB" id="A0A246F5H3"/>
<proteinExistence type="predicted"/>
<dbReference type="EMBL" id="NJBA01000026">
    <property type="protein sequence ID" value="OWP47407.1"/>
    <property type="molecule type" value="Genomic_DNA"/>
</dbReference>
<dbReference type="Gene3D" id="3.40.710.10">
    <property type="entry name" value="DD-peptidase/beta-lactamase superfamily"/>
    <property type="match status" value="1"/>
</dbReference>
<reference evidence="1 2" key="1">
    <citation type="submission" date="2017-06" db="EMBL/GenBank/DDBJ databases">
        <title>Draft genome of Pseudomonas nitroreducens DF05.</title>
        <authorList>
            <person name="Iyer R."/>
        </authorList>
    </citation>
    <scope>NUCLEOTIDE SEQUENCE [LARGE SCALE GENOMIC DNA]</scope>
    <source>
        <strain evidence="1 2">DF05</strain>
    </source>
</reference>